<feature type="compositionally biased region" description="Polar residues" evidence="1">
    <location>
        <begin position="221"/>
        <end position="238"/>
    </location>
</feature>
<dbReference type="Proteomes" id="UP000031197">
    <property type="component" value="Unassembled WGS sequence"/>
</dbReference>
<feature type="region of interest" description="Disordered" evidence="1">
    <location>
        <begin position="170"/>
        <end position="238"/>
    </location>
</feature>
<sequence length="317" mass="36283">MTYDEIFEYEREKLKTLCDVDSVPAKYMNLDGDAKRARFRAIDKGAVEERKTLYLSVAFGWYAELGFGSSKELFNSDLITSKCTAECYKQVNRAKVELIVHNGNFEEVGKMPSSHLDAFLRISSDSRTDEEYRVRVKAVYDDLYIKKVEGDDLTAIRILDYIREKYEGNSQKEARKKRTIESSASTAPKDEDFSDFNFDEDDAGSKSNSDDNAENESSCSHQQLPSSGTLVKFPSNSSDDLTEEEMDLYLRSLAEWLNDEGKISLTRNLIAEILESKKRSLRFLLRNYKSNVGVSQYKKCLKRAMKPKVRRRVGSVS</sequence>
<dbReference type="AlphaFoldDB" id="A0A0B3YAA0"/>
<dbReference type="RefSeq" id="WP_039219060.1">
    <property type="nucleotide sequence ID" value="NZ_JWLW01000012.1"/>
</dbReference>
<dbReference type="OrthoDB" id="9937749at2"/>
<reference evidence="2 3" key="1">
    <citation type="submission" date="2014-12" db="EMBL/GenBank/DDBJ databases">
        <title>Genome sequencing of Alteromonas marina AD001.</title>
        <authorList>
            <person name="Adrian T.G.S."/>
            <person name="Chan K.G."/>
        </authorList>
    </citation>
    <scope>NUCLEOTIDE SEQUENCE [LARGE SCALE GENOMIC DNA]</scope>
    <source>
        <strain evidence="2 3">AD001</strain>
    </source>
</reference>
<protein>
    <submittedName>
        <fullName evidence="2">Uncharacterized protein</fullName>
    </submittedName>
</protein>
<feature type="compositionally biased region" description="Acidic residues" evidence="1">
    <location>
        <begin position="192"/>
        <end position="202"/>
    </location>
</feature>
<evidence type="ECO:0000313" key="2">
    <source>
        <dbReference type="EMBL" id="KHT54444.1"/>
    </source>
</evidence>
<proteinExistence type="predicted"/>
<accession>A0A0B3YAA0</accession>
<organism evidence="2 3">
    <name type="scientific">Alteromonas marina</name>
    <dbReference type="NCBI Taxonomy" id="203795"/>
    <lineage>
        <taxon>Bacteria</taxon>
        <taxon>Pseudomonadati</taxon>
        <taxon>Pseudomonadota</taxon>
        <taxon>Gammaproteobacteria</taxon>
        <taxon>Alteromonadales</taxon>
        <taxon>Alteromonadaceae</taxon>
        <taxon>Alteromonas/Salinimonas group</taxon>
        <taxon>Alteromonas</taxon>
    </lineage>
</organism>
<keyword evidence="3" id="KW-1185">Reference proteome</keyword>
<evidence type="ECO:0000313" key="3">
    <source>
        <dbReference type="Proteomes" id="UP000031197"/>
    </source>
</evidence>
<comment type="caution">
    <text evidence="2">The sequence shown here is derived from an EMBL/GenBank/DDBJ whole genome shotgun (WGS) entry which is preliminary data.</text>
</comment>
<evidence type="ECO:0000256" key="1">
    <source>
        <dbReference type="SAM" id="MobiDB-lite"/>
    </source>
</evidence>
<gene>
    <name evidence="2" type="ORF">RJ41_07985</name>
</gene>
<dbReference type="EMBL" id="JWLW01000012">
    <property type="protein sequence ID" value="KHT54444.1"/>
    <property type="molecule type" value="Genomic_DNA"/>
</dbReference>
<name>A0A0B3YAA0_9ALTE</name>